<dbReference type="EMBL" id="QGKX02001347">
    <property type="protein sequence ID" value="KAF3522640.1"/>
    <property type="molecule type" value="Genomic_DNA"/>
</dbReference>
<evidence type="ECO:0000313" key="1">
    <source>
        <dbReference type="EMBL" id="KAF3522640.1"/>
    </source>
</evidence>
<protein>
    <submittedName>
        <fullName evidence="1">Uncharacterized protein</fullName>
    </submittedName>
</protein>
<evidence type="ECO:0000313" key="2">
    <source>
        <dbReference type="Proteomes" id="UP000712600"/>
    </source>
</evidence>
<dbReference type="AlphaFoldDB" id="A0A8S9PS01"/>
<organism evidence="1 2">
    <name type="scientific">Brassica cretica</name>
    <name type="common">Mustard</name>
    <dbReference type="NCBI Taxonomy" id="69181"/>
    <lineage>
        <taxon>Eukaryota</taxon>
        <taxon>Viridiplantae</taxon>
        <taxon>Streptophyta</taxon>
        <taxon>Embryophyta</taxon>
        <taxon>Tracheophyta</taxon>
        <taxon>Spermatophyta</taxon>
        <taxon>Magnoliopsida</taxon>
        <taxon>eudicotyledons</taxon>
        <taxon>Gunneridae</taxon>
        <taxon>Pentapetalae</taxon>
        <taxon>rosids</taxon>
        <taxon>malvids</taxon>
        <taxon>Brassicales</taxon>
        <taxon>Brassicaceae</taxon>
        <taxon>Brassiceae</taxon>
        <taxon>Brassica</taxon>
    </lineage>
</organism>
<dbReference type="Proteomes" id="UP000712600">
    <property type="component" value="Unassembled WGS sequence"/>
</dbReference>
<sequence length="98" mass="11856">MTRRYQRICHLPCDQVYVQGFEERCDSLRRRRLHLSWNQGHRDELGWKRVARGVTGIRVARGVTGITFGRWWMAIRRETTQNVREKMEIIMVEFHCHS</sequence>
<gene>
    <name evidence="1" type="ORF">F2Q69_00046791</name>
</gene>
<comment type="caution">
    <text evidence="1">The sequence shown here is derived from an EMBL/GenBank/DDBJ whole genome shotgun (WGS) entry which is preliminary data.</text>
</comment>
<proteinExistence type="predicted"/>
<name>A0A8S9PS01_BRACR</name>
<reference evidence="1" key="1">
    <citation type="submission" date="2019-12" db="EMBL/GenBank/DDBJ databases">
        <title>Genome sequencing and annotation of Brassica cretica.</title>
        <authorList>
            <person name="Studholme D.J."/>
            <person name="Sarris P."/>
        </authorList>
    </citation>
    <scope>NUCLEOTIDE SEQUENCE</scope>
    <source>
        <strain evidence="1">PFS-109/04</strain>
        <tissue evidence="1">Leaf</tissue>
    </source>
</reference>
<accession>A0A8S9PS01</accession>